<dbReference type="SUPFAM" id="SSF53335">
    <property type="entry name" value="S-adenosyl-L-methionine-dependent methyltransferases"/>
    <property type="match status" value="1"/>
</dbReference>
<comment type="caution">
    <text evidence="1">The sequence shown here is derived from an EMBL/GenBank/DDBJ whole genome shotgun (WGS) entry which is preliminary data.</text>
</comment>
<organism evidence="1 2">
    <name type="scientific">Olivibacter jilunii</name>
    <dbReference type="NCBI Taxonomy" id="985016"/>
    <lineage>
        <taxon>Bacteria</taxon>
        <taxon>Pseudomonadati</taxon>
        <taxon>Bacteroidota</taxon>
        <taxon>Sphingobacteriia</taxon>
        <taxon>Sphingobacteriales</taxon>
        <taxon>Sphingobacteriaceae</taxon>
        <taxon>Olivibacter</taxon>
    </lineage>
</organism>
<accession>A0ABW6B3T8</accession>
<dbReference type="InterPro" id="IPR004951">
    <property type="entry name" value="DUF268_CAE_spp"/>
</dbReference>
<dbReference type="Proteomes" id="UP001597560">
    <property type="component" value="Unassembled WGS sequence"/>
</dbReference>
<protein>
    <submittedName>
        <fullName evidence="1">DUF268 domain-containing protein</fullName>
    </submittedName>
</protein>
<sequence>MMKIGRIKWNSGKANKNKFRTDFDVFGRLEVMTIKRFELDKSNLHPCYGDDTSNTNFDRHYIYHPAWAARIIKGIDPIKHIDISSTLYFCSILSAFVPVEFYDYRPANLVLDNLKSEPADLVRLPFESNSIKSISCMHTIEHVGLGRYGDPLDYDGDLKAIAELKRVVAPGGSLLFVVPLGAKNVICFNAHRIYDKAQILSIFSDMELVEFALIPENEEDGGLVIDPSDALLTKQFYGCGCFWFRKKREINQ</sequence>
<keyword evidence="2" id="KW-1185">Reference proteome</keyword>
<dbReference type="Pfam" id="PF03269">
    <property type="entry name" value="DUF268"/>
    <property type="match status" value="1"/>
</dbReference>
<dbReference type="RefSeq" id="WP_377612308.1">
    <property type="nucleotide sequence ID" value="NZ_JBHUPA010000016.1"/>
</dbReference>
<evidence type="ECO:0000313" key="1">
    <source>
        <dbReference type="EMBL" id="MFD2964167.1"/>
    </source>
</evidence>
<proteinExistence type="predicted"/>
<name>A0ABW6B3T8_9SPHI</name>
<dbReference type="Gene3D" id="3.40.50.150">
    <property type="entry name" value="Vaccinia Virus protein VP39"/>
    <property type="match status" value="1"/>
</dbReference>
<reference evidence="2" key="1">
    <citation type="journal article" date="2019" name="Int. J. Syst. Evol. Microbiol.">
        <title>The Global Catalogue of Microorganisms (GCM) 10K type strain sequencing project: providing services to taxonomists for standard genome sequencing and annotation.</title>
        <authorList>
            <consortium name="The Broad Institute Genomics Platform"/>
            <consortium name="The Broad Institute Genome Sequencing Center for Infectious Disease"/>
            <person name="Wu L."/>
            <person name="Ma J."/>
        </authorList>
    </citation>
    <scope>NUCLEOTIDE SEQUENCE [LARGE SCALE GENOMIC DNA]</scope>
    <source>
        <strain evidence="2">KCTC 23098</strain>
    </source>
</reference>
<evidence type="ECO:0000313" key="2">
    <source>
        <dbReference type="Proteomes" id="UP001597560"/>
    </source>
</evidence>
<dbReference type="InterPro" id="IPR029063">
    <property type="entry name" value="SAM-dependent_MTases_sf"/>
</dbReference>
<dbReference type="EMBL" id="JBHUPA010000016">
    <property type="protein sequence ID" value="MFD2964167.1"/>
    <property type="molecule type" value="Genomic_DNA"/>
</dbReference>
<gene>
    <name evidence="1" type="ORF">ACFS6J_20345</name>
</gene>